<dbReference type="InterPro" id="IPR021257">
    <property type="entry name" value="DUF2809"/>
</dbReference>
<dbReference type="Proteomes" id="UP000018348">
    <property type="component" value="Unassembled WGS sequence"/>
</dbReference>
<proteinExistence type="predicted"/>
<dbReference type="RefSeq" id="WP_021829872.1">
    <property type="nucleotide sequence ID" value="NZ_CAQK01000235.1"/>
</dbReference>
<feature type="transmembrane region" description="Helical" evidence="1">
    <location>
        <begin position="59"/>
        <end position="76"/>
    </location>
</feature>
<comment type="caution">
    <text evidence="2">The sequence shown here is derived from an EMBL/GenBank/DDBJ whole genome shotgun (WGS) entry which is preliminary data.</text>
</comment>
<evidence type="ECO:0008006" key="4">
    <source>
        <dbReference type="Google" id="ProtNLM"/>
    </source>
</evidence>
<reference evidence="2 3" key="1">
    <citation type="submission" date="2013-01" db="EMBL/GenBank/DDBJ databases">
        <authorList>
            <person name="Bench S."/>
        </authorList>
    </citation>
    <scope>NUCLEOTIDE SEQUENCE [LARGE SCALE GENOMIC DNA]</scope>
    <source>
        <strain evidence="2 3">WH 8502</strain>
    </source>
</reference>
<keyword evidence="1" id="KW-0472">Membrane</keyword>
<dbReference type="Pfam" id="PF10990">
    <property type="entry name" value="DUF2809"/>
    <property type="match status" value="1"/>
</dbReference>
<protein>
    <recommendedName>
        <fullName evidence="4">DUF2809 domain-containing protein</fullName>
    </recommendedName>
</protein>
<evidence type="ECO:0000313" key="3">
    <source>
        <dbReference type="Proteomes" id="UP000018348"/>
    </source>
</evidence>
<reference evidence="2 3" key="2">
    <citation type="submission" date="2013-09" db="EMBL/GenBank/DDBJ databases">
        <title>Whole genome comparison of six Crocosphaera watsonii strains with differing phenotypes.</title>
        <authorList>
            <person name="Bench S.R."/>
            <person name="Heller P."/>
            <person name="Frank I."/>
            <person name="Arciniega M."/>
            <person name="Shilova I.N."/>
            <person name="Zehr J.P."/>
        </authorList>
    </citation>
    <scope>NUCLEOTIDE SEQUENCE [LARGE SCALE GENOMIC DNA]</scope>
    <source>
        <strain evidence="2 3">WH 8502</strain>
    </source>
</reference>
<keyword evidence="1" id="KW-1133">Transmembrane helix</keyword>
<dbReference type="EMBL" id="CAQK01000235">
    <property type="protein sequence ID" value="CCQ50098.1"/>
    <property type="molecule type" value="Genomic_DNA"/>
</dbReference>
<evidence type="ECO:0000256" key="1">
    <source>
        <dbReference type="SAM" id="Phobius"/>
    </source>
</evidence>
<name>T2IAH0_CROWT</name>
<dbReference type="AlphaFoldDB" id="T2IAH0"/>
<keyword evidence="1" id="KW-0812">Transmembrane</keyword>
<evidence type="ECO:0000313" key="2">
    <source>
        <dbReference type="EMBL" id="CCQ50098.1"/>
    </source>
</evidence>
<accession>T2IAH0</accession>
<sequence>MVKSGINFGETFSANPIYVFIITCLLEILQLWNPPILALIRSHILGKLLLGTTFSWWDFPHYIIGCLLGWLWLKFIDKLSYKSHLTG</sequence>
<gene>
    <name evidence="2" type="ORF">CWATWH8502_1721</name>
</gene>
<feature type="transmembrane region" description="Helical" evidence="1">
    <location>
        <begin position="12"/>
        <end position="32"/>
    </location>
</feature>
<organism evidence="2 3">
    <name type="scientific">Crocosphaera watsonii WH 8502</name>
    <dbReference type="NCBI Taxonomy" id="423474"/>
    <lineage>
        <taxon>Bacteria</taxon>
        <taxon>Bacillati</taxon>
        <taxon>Cyanobacteriota</taxon>
        <taxon>Cyanophyceae</taxon>
        <taxon>Oscillatoriophycideae</taxon>
        <taxon>Chroococcales</taxon>
        <taxon>Aphanothecaceae</taxon>
        <taxon>Crocosphaera</taxon>
    </lineage>
</organism>